<organism evidence="2 3">
    <name type="scientific">Novosphingobium ovatum</name>
    <dbReference type="NCBI Taxonomy" id="1908523"/>
    <lineage>
        <taxon>Bacteria</taxon>
        <taxon>Pseudomonadati</taxon>
        <taxon>Pseudomonadota</taxon>
        <taxon>Alphaproteobacteria</taxon>
        <taxon>Sphingomonadales</taxon>
        <taxon>Sphingomonadaceae</taxon>
        <taxon>Novosphingobium</taxon>
    </lineage>
</organism>
<evidence type="ECO:0000256" key="1">
    <source>
        <dbReference type="SAM" id="Phobius"/>
    </source>
</evidence>
<evidence type="ECO:0000313" key="3">
    <source>
        <dbReference type="Proteomes" id="UP000753724"/>
    </source>
</evidence>
<keyword evidence="1" id="KW-1133">Transmembrane helix</keyword>
<evidence type="ECO:0000313" key="2">
    <source>
        <dbReference type="EMBL" id="NBC36630.1"/>
    </source>
</evidence>
<dbReference type="EMBL" id="JAAAPO010000003">
    <property type="protein sequence ID" value="NBC36630.1"/>
    <property type="molecule type" value="Genomic_DNA"/>
</dbReference>
<sequence length="54" mass="5561">MGLAHRALAIGAVVGMLASIANGEPPEKSIGSMVAGAVVGWIIGRYLQSRKAQR</sequence>
<accession>A0ABW9XDP9</accession>
<keyword evidence="1" id="KW-0472">Membrane</keyword>
<comment type="caution">
    <text evidence="2">The sequence shown here is derived from an EMBL/GenBank/DDBJ whole genome shotgun (WGS) entry which is preliminary data.</text>
</comment>
<gene>
    <name evidence="2" type="ORF">GTZ99_08675</name>
</gene>
<proteinExistence type="predicted"/>
<reference evidence="3" key="1">
    <citation type="submission" date="2020-01" db="EMBL/GenBank/DDBJ databases">
        <title>Sphingomonas sp. strain CSW-10.</title>
        <authorList>
            <person name="Chen W.-M."/>
        </authorList>
    </citation>
    <scope>NUCLEOTIDE SEQUENCE [LARGE SCALE GENOMIC DNA]</scope>
    <source>
        <strain evidence="3">FSY-8</strain>
    </source>
</reference>
<keyword evidence="3" id="KW-1185">Reference proteome</keyword>
<name>A0ABW9XDP9_9SPHN</name>
<keyword evidence="1" id="KW-0812">Transmembrane</keyword>
<protein>
    <recommendedName>
        <fullName evidence="4">XapX domain-containing protein</fullName>
    </recommendedName>
</protein>
<dbReference type="Proteomes" id="UP000753724">
    <property type="component" value="Unassembled WGS sequence"/>
</dbReference>
<feature type="transmembrane region" description="Helical" evidence="1">
    <location>
        <begin position="33"/>
        <end position="48"/>
    </location>
</feature>
<dbReference type="RefSeq" id="WP_161717907.1">
    <property type="nucleotide sequence ID" value="NZ_JAAAPO010000003.1"/>
</dbReference>
<evidence type="ECO:0008006" key="4">
    <source>
        <dbReference type="Google" id="ProtNLM"/>
    </source>
</evidence>